<keyword evidence="2" id="KW-1003">Cell membrane</keyword>
<name>A0A7C4RUF1_9BACT</name>
<gene>
    <name evidence="8" type="ORF">ENS29_16585</name>
</gene>
<evidence type="ECO:0000256" key="3">
    <source>
        <dbReference type="ARBA" id="ARBA00022692"/>
    </source>
</evidence>
<evidence type="ECO:0000256" key="6">
    <source>
        <dbReference type="SAM" id="Phobius"/>
    </source>
</evidence>
<comment type="caution">
    <text evidence="8">The sequence shown here is derived from an EMBL/GenBank/DDBJ whole genome shotgun (WGS) entry which is preliminary data.</text>
</comment>
<keyword evidence="3 6" id="KW-0812">Transmembrane</keyword>
<accession>A0A7C4RUF1</accession>
<dbReference type="GO" id="GO:0005886">
    <property type="term" value="C:plasma membrane"/>
    <property type="evidence" value="ECO:0007669"/>
    <property type="project" value="UniProtKB-SubCell"/>
</dbReference>
<evidence type="ECO:0000259" key="7">
    <source>
        <dbReference type="Pfam" id="PF00892"/>
    </source>
</evidence>
<dbReference type="SUPFAM" id="SSF103481">
    <property type="entry name" value="Multidrug resistance efflux transporter EmrE"/>
    <property type="match status" value="2"/>
</dbReference>
<feature type="transmembrane region" description="Helical" evidence="6">
    <location>
        <begin position="89"/>
        <end position="111"/>
    </location>
</feature>
<dbReference type="InterPro" id="IPR000620">
    <property type="entry name" value="EamA_dom"/>
</dbReference>
<evidence type="ECO:0000256" key="4">
    <source>
        <dbReference type="ARBA" id="ARBA00022989"/>
    </source>
</evidence>
<feature type="transmembrane region" description="Helical" evidence="6">
    <location>
        <begin position="179"/>
        <end position="199"/>
    </location>
</feature>
<feature type="transmembrane region" description="Helical" evidence="6">
    <location>
        <begin position="237"/>
        <end position="254"/>
    </location>
</feature>
<evidence type="ECO:0000256" key="2">
    <source>
        <dbReference type="ARBA" id="ARBA00022475"/>
    </source>
</evidence>
<dbReference type="EMBL" id="DSUH01000379">
    <property type="protein sequence ID" value="HGU34442.1"/>
    <property type="molecule type" value="Genomic_DNA"/>
</dbReference>
<dbReference type="Gene3D" id="1.10.3730.20">
    <property type="match status" value="1"/>
</dbReference>
<feature type="transmembrane region" description="Helical" evidence="6">
    <location>
        <begin position="35"/>
        <end position="51"/>
    </location>
</feature>
<feature type="domain" description="EamA" evidence="7">
    <location>
        <begin position="2"/>
        <end position="134"/>
    </location>
</feature>
<sequence>MGYGLIITAALLWSLIGPLSKLAFREGLSPLEVAFWRAVFSWGLFAAHALIKGQTRFEIRDVPVLVVFGLSGVSLFYVSYQLAVQKGGAALAAVLLYTAPAWVTVLARLVFGEVITRIKLIALALTICGVTAISFGGTSLPGSTLTGWAVFWGLVAGFCYSLYYVFGKRFSVGYSSANLFLYLLPIGIVGLLPFVSFAAKTPTAWIALLLLALVCTYGANSCYYASLKHIEAGRASIAATFEPVFTAVIAYFWWQERLGLWAAAGSISVLAAVFLVVLERTENKHP</sequence>
<dbReference type="Pfam" id="PF00892">
    <property type="entry name" value="EamA"/>
    <property type="match status" value="2"/>
</dbReference>
<protein>
    <submittedName>
        <fullName evidence="8">DMT family transporter</fullName>
    </submittedName>
</protein>
<feature type="transmembrane region" description="Helical" evidence="6">
    <location>
        <begin position="118"/>
        <end position="137"/>
    </location>
</feature>
<dbReference type="PANTHER" id="PTHR32322:SF18">
    <property type="entry name" value="S-ADENOSYLMETHIONINE_S-ADENOSYLHOMOCYSTEINE TRANSPORTER"/>
    <property type="match status" value="1"/>
</dbReference>
<feature type="transmembrane region" description="Helical" evidence="6">
    <location>
        <begin position="63"/>
        <end position="83"/>
    </location>
</feature>
<feature type="transmembrane region" description="Helical" evidence="6">
    <location>
        <begin position="205"/>
        <end position="225"/>
    </location>
</feature>
<dbReference type="AlphaFoldDB" id="A0A7C4RUF1"/>
<reference evidence="8" key="1">
    <citation type="journal article" date="2020" name="mSystems">
        <title>Genome- and Community-Level Interaction Insights into Carbon Utilization and Element Cycling Functions of Hydrothermarchaeota in Hydrothermal Sediment.</title>
        <authorList>
            <person name="Zhou Z."/>
            <person name="Liu Y."/>
            <person name="Xu W."/>
            <person name="Pan J."/>
            <person name="Luo Z.H."/>
            <person name="Li M."/>
        </authorList>
    </citation>
    <scope>NUCLEOTIDE SEQUENCE [LARGE SCALE GENOMIC DNA]</scope>
    <source>
        <strain evidence="8">SpSt-477</strain>
    </source>
</reference>
<proteinExistence type="predicted"/>
<dbReference type="InterPro" id="IPR050638">
    <property type="entry name" value="AA-Vitamin_Transporters"/>
</dbReference>
<organism evidence="8">
    <name type="scientific">Desulfatirhabdium butyrativorans</name>
    <dbReference type="NCBI Taxonomy" id="340467"/>
    <lineage>
        <taxon>Bacteria</taxon>
        <taxon>Pseudomonadati</taxon>
        <taxon>Thermodesulfobacteriota</taxon>
        <taxon>Desulfobacteria</taxon>
        <taxon>Desulfobacterales</taxon>
        <taxon>Desulfatirhabdiaceae</taxon>
        <taxon>Desulfatirhabdium</taxon>
    </lineage>
</organism>
<feature type="domain" description="EamA" evidence="7">
    <location>
        <begin position="148"/>
        <end position="277"/>
    </location>
</feature>
<evidence type="ECO:0000256" key="5">
    <source>
        <dbReference type="ARBA" id="ARBA00023136"/>
    </source>
</evidence>
<feature type="transmembrane region" description="Helical" evidence="6">
    <location>
        <begin position="149"/>
        <end position="167"/>
    </location>
</feature>
<dbReference type="InterPro" id="IPR037185">
    <property type="entry name" value="EmrE-like"/>
</dbReference>
<feature type="transmembrane region" description="Helical" evidence="6">
    <location>
        <begin position="260"/>
        <end position="278"/>
    </location>
</feature>
<evidence type="ECO:0000256" key="1">
    <source>
        <dbReference type="ARBA" id="ARBA00004651"/>
    </source>
</evidence>
<evidence type="ECO:0000313" key="8">
    <source>
        <dbReference type="EMBL" id="HGU34442.1"/>
    </source>
</evidence>
<keyword evidence="4 6" id="KW-1133">Transmembrane helix</keyword>
<dbReference type="PANTHER" id="PTHR32322">
    <property type="entry name" value="INNER MEMBRANE TRANSPORTER"/>
    <property type="match status" value="1"/>
</dbReference>
<comment type="subcellular location">
    <subcellularLocation>
        <location evidence="1">Cell membrane</location>
        <topology evidence="1">Multi-pass membrane protein</topology>
    </subcellularLocation>
</comment>
<keyword evidence="5 6" id="KW-0472">Membrane</keyword>